<dbReference type="STRING" id="429701.A0A2G9H4N0"/>
<evidence type="ECO:0000256" key="5">
    <source>
        <dbReference type="RuleBase" id="RU362057"/>
    </source>
</evidence>
<gene>
    <name evidence="6" type="ORF">CDL12_14918</name>
</gene>
<comment type="caution">
    <text evidence="6">The sequence shown here is derived from an EMBL/GenBank/DDBJ whole genome shotgun (WGS) entry which is preliminary data.</text>
</comment>
<accession>A0A2G9H4N0</accession>
<organism evidence="6 7">
    <name type="scientific">Handroanthus impetiginosus</name>
    <dbReference type="NCBI Taxonomy" id="429701"/>
    <lineage>
        <taxon>Eukaryota</taxon>
        <taxon>Viridiplantae</taxon>
        <taxon>Streptophyta</taxon>
        <taxon>Embryophyta</taxon>
        <taxon>Tracheophyta</taxon>
        <taxon>Spermatophyta</taxon>
        <taxon>Magnoliopsida</taxon>
        <taxon>eudicotyledons</taxon>
        <taxon>Gunneridae</taxon>
        <taxon>Pentapetalae</taxon>
        <taxon>asterids</taxon>
        <taxon>lamiids</taxon>
        <taxon>Lamiales</taxon>
        <taxon>Bignoniaceae</taxon>
        <taxon>Crescentiina</taxon>
        <taxon>Tabebuia alliance</taxon>
        <taxon>Handroanthus</taxon>
    </lineage>
</organism>
<name>A0A2G9H4N0_9LAMI</name>
<evidence type="ECO:0000313" key="7">
    <source>
        <dbReference type="Proteomes" id="UP000231279"/>
    </source>
</evidence>
<dbReference type="PANTHER" id="PTHR48046">
    <property type="entry name" value="UDP-GLYCOSYLTRANSFERASE 72E1"/>
    <property type="match status" value="1"/>
</dbReference>
<dbReference type="AlphaFoldDB" id="A0A2G9H4N0"/>
<dbReference type="Pfam" id="PF00201">
    <property type="entry name" value="UDPGT"/>
    <property type="match status" value="1"/>
</dbReference>
<dbReference type="SUPFAM" id="SSF53756">
    <property type="entry name" value="UDP-Glycosyltransferase/glycogen phosphorylase"/>
    <property type="match status" value="1"/>
</dbReference>
<dbReference type="Gene3D" id="3.40.50.2000">
    <property type="entry name" value="Glycogen Phosphorylase B"/>
    <property type="match status" value="2"/>
</dbReference>
<dbReference type="EMBL" id="NKXS01002685">
    <property type="protein sequence ID" value="PIN12466.1"/>
    <property type="molecule type" value="Genomic_DNA"/>
</dbReference>
<dbReference type="InterPro" id="IPR035595">
    <property type="entry name" value="UDP_glycos_trans_CS"/>
</dbReference>
<dbReference type="OrthoDB" id="5835829at2759"/>
<comment type="similarity">
    <text evidence="1 4">Belongs to the UDP-glycosyltransferase family.</text>
</comment>
<dbReference type="FunFam" id="3.40.50.2000:FF:000051">
    <property type="entry name" value="Glycosyltransferase"/>
    <property type="match status" value="1"/>
</dbReference>
<keyword evidence="2 4" id="KW-0328">Glycosyltransferase</keyword>
<dbReference type="Proteomes" id="UP000231279">
    <property type="component" value="Unassembled WGS sequence"/>
</dbReference>
<keyword evidence="3 4" id="KW-0808">Transferase</keyword>
<dbReference type="PROSITE" id="PS00375">
    <property type="entry name" value="UDPGT"/>
    <property type="match status" value="1"/>
</dbReference>
<proteinExistence type="inferred from homology"/>
<dbReference type="GO" id="GO:0008194">
    <property type="term" value="F:UDP-glycosyltransferase activity"/>
    <property type="evidence" value="ECO:0007669"/>
    <property type="project" value="InterPro"/>
</dbReference>
<protein>
    <recommendedName>
        <fullName evidence="5">Glycosyltransferase</fullName>
        <ecNumber evidence="5">2.4.1.-</ecNumber>
    </recommendedName>
</protein>
<dbReference type="EC" id="2.4.1.-" evidence="5"/>
<evidence type="ECO:0000313" key="6">
    <source>
        <dbReference type="EMBL" id="PIN12466.1"/>
    </source>
</evidence>
<evidence type="ECO:0000256" key="3">
    <source>
        <dbReference type="ARBA" id="ARBA00022679"/>
    </source>
</evidence>
<evidence type="ECO:0000256" key="4">
    <source>
        <dbReference type="RuleBase" id="RU003718"/>
    </source>
</evidence>
<reference evidence="7" key="1">
    <citation type="journal article" date="2018" name="Gigascience">
        <title>Genome assembly of the Pink Ipe (Handroanthus impetiginosus, Bignoniaceae), a highly valued, ecologically keystone Neotropical timber forest tree.</title>
        <authorList>
            <person name="Silva-Junior O.B."/>
            <person name="Grattapaglia D."/>
            <person name="Novaes E."/>
            <person name="Collevatti R.G."/>
        </authorList>
    </citation>
    <scope>NUCLEOTIDE SEQUENCE [LARGE SCALE GENOMIC DNA]</scope>
    <source>
        <strain evidence="7">cv. UFG-1</strain>
    </source>
</reference>
<dbReference type="PANTHER" id="PTHR48046:SF4">
    <property type="entry name" value="GLYCOSYLTRANSFERASE"/>
    <property type="match status" value="1"/>
</dbReference>
<dbReference type="CDD" id="cd03784">
    <property type="entry name" value="GT1_Gtf-like"/>
    <property type="match status" value="1"/>
</dbReference>
<dbReference type="InterPro" id="IPR002213">
    <property type="entry name" value="UDP_glucos_trans"/>
</dbReference>
<sequence length="514" mass="57664">MRRQSRRLKNSHEMQTPVESFNRHVCLSVSGGYELLPKPLRSTSWRCRPDDQLGSGFRTILAEKLLHHGFRVSFLLITTQATAAQTQFFQSPAAVLPDLTIINLPPADVSNILTDEMRILTQLSIITRESLKPLKSILVALNPEAIIIDIFTSDAIEVCREISIPVYSFFTASTVLLTFSLYLPTLDREVDGEFVELPAPIEIPGCRAMRTEDILDQIVNVMHLTDRKNDEYKWYLLHVSRLRYAVGIFLNAWEDLDPDRIKALRENPFFKNIPIPPVYPIGPLIEKGESLTEQDAKILTWLDNQPSESVLFVCLGSAGTLSSKQLGELALGIEMSGQRFIMVVRPPTDARADSMFFTVGRDENDPSAYMPDGFLERTRGVGLVVATWAPQLVLLRHPSTGAFLSHCGWNSTLESLVEGVPMIAWPLYAEQRMNAAMLVEEAGVAVNVKPEERGVVVGREVVKRVVTAVMEGEEGKRIRRRARELKESARIALENGGPSEISLLRFLNIWKCVN</sequence>
<keyword evidence="7" id="KW-1185">Reference proteome</keyword>
<evidence type="ECO:0000256" key="1">
    <source>
        <dbReference type="ARBA" id="ARBA00009995"/>
    </source>
</evidence>
<evidence type="ECO:0000256" key="2">
    <source>
        <dbReference type="ARBA" id="ARBA00022676"/>
    </source>
</evidence>